<proteinExistence type="predicted"/>
<keyword evidence="1" id="KW-0732">Signal</keyword>
<dbReference type="EMBL" id="GFTR01001306">
    <property type="protein sequence ID" value="JAW15120.1"/>
    <property type="molecule type" value="Transcribed_RNA"/>
</dbReference>
<evidence type="ECO:0000259" key="2">
    <source>
        <dbReference type="PROSITE" id="PS50940"/>
    </source>
</evidence>
<name>A0A224Y219_9HEMI</name>
<feature type="signal peptide" evidence="1">
    <location>
        <begin position="1"/>
        <end position="17"/>
    </location>
</feature>
<dbReference type="AlphaFoldDB" id="A0A224Y219"/>
<dbReference type="InterPro" id="IPR002557">
    <property type="entry name" value="Chitin-bd_dom"/>
</dbReference>
<evidence type="ECO:0000256" key="1">
    <source>
        <dbReference type="SAM" id="SignalP"/>
    </source>
</evidence>
<dbReference type="InterPro" id="IPR036508">
    <property type="entry name" value="Chitin-bd_dom_sf"/>
</dbReference>
<protein>
    <submittedName>
        <fullName evidence="3">Putative secreted protein with chitin-binding domain type 2</fullName>
    </submittedName>
</protein>
<feature type="domain" description="Chitin-binding type-2" evidence="2">
    <location>
        <begin position="17"/>
        <end position="75"/>
    </location>
</feature>
<dbReference type="SUPFAM" id="SSF57625">
    <property type="entry name" value="Invertebrate chitin-binding proteins"/>
    <property type="match status" value="1"/>
</dbReference>
<dbReference type="SMART" id="SM00494">
    <property type="entry name" value="ChtBD2"/>
    <property type="match status" value="1"/>
</dbReference>
<organism evidence="3">
    <name type="scientific">Panstrongylus lignarius</name>
    <dbReference type="NCBI Taxonomy" id="156445"/>
    <lineage>
        <taxon>Eukaryota</taxon>
        <taxon>Metazoa</taxon>
        <taxon>Ecdysozoa</taxon>
        <taxon>Arthropoda</taxon>
        <taxon>Hexapoda</taxon>
        <taxon>Insecta</taxon>
        <taxon>Pterygota</taxon>
        <taxon>Neoptera</taxon>
        <taxon>Paraneoptera</taxon>
        <taxon>Hemiptera</taxon>
        <taxon>Heteroptera</taxon>
        <taxon>Panheteroptera</taxon>
        <taxon>Cimicomorpha</taxon>
        <taxon>Reduviidae</taxon>
        <taxon>Triatominae</taxon>
        <taxon>Panstrongylus</taxon>
    </lineage>
</organism>
<reference evidence="3" key="1">
    <citation type="journal article" date="2018" name="PLoS Negl. Trop. Dis.">
        <title>An insight into the salivary gland and fat body transcriptome of Panstrongylus lignarius (Hemiptera: Heteroptera), the main vector of Chagas disease in Peru.</title>
        <authorList>
            <person name="Nevoa J.C."/>
            <person name="Mendes M.T."/>
            <person name="da Silva M.V."/>
            <person name="Soares S.C."/>
            <person name="Oliveira C.J.F."/>
            <person name="Ribeiro J.M.C."/>
        </authorList>
    </citation>
    <scope>NUCLEOTIDE SEQUENCE</scope>
</reference>
<sequence length="92" mass="10778">MIKLGLLLISVFAISLAYDCAPHLTDYNWPDSTNCRYYYHCQNGKSTSEACFILFRKFNPETLHCDWAWKVNCSAVSHLPIPETHHWWNKSK</sequence>
<feature type="chain" id="PRO_5012510876" evidence="1">
    <location>
        <begin position="18"/>
        <end position="92"/>
    </location>
</feature>
<dbReference type="Pfam" id="PF01607">
    <property type="entry name" value="CBM_14"/>
    <property type="match status" value="1"/>
</dbReference>
<dbReference type="PROSITE" id="PS50940">
    <property type="entry name" value="CHIT_BIND_II"/>
    <property type="match status" value="1"/>
</dbReference>
<dbReference type="GO" id="GO:0008061">
    <property type="term" value="F:chitin binding"/>
    <property type="evidence" value="ECO:0007669"/>
    <property type="project" value="InterPro"/>
</dbReference>
<accession>A0A224Y219</accession>
<dbReference type="GO" id="GO:0005576">
    <property type="term" value="C:extracellular region"/>
    <property type="evidence" value="ECO:0007669"/>
    <property type="project" value="InterPro"/>
</dbReference>
<dbReference type="Gene3D" id="2.170.140.10">
    <property type="entry name" value="Chitin binding domain"/>
    <property type="match status" value="1"/>
</dbReference>
<evidence type="ECO:0000313" key="3">
    <source>
        <dbReference type="EMBL" id="JAW15120.1"/>
    </source>
</evidence>